<gene>
    <name evidence="1" type="ORF">FOPG_13180</name>
</gene>
<protein>
    <submittedName>
        <fullName evidence="1">Uncharacterized protein</fullName>
    </submittedName>
</protein>
<organism evidence="1">
    <name type="scientific">Fusarium oxysporum f. sp. conglutinans race 2 54008</name>
    <dbReference type="NCBI Taxonomy" id="1089457"/>
    <lineage>
        <taxon>Eukaryota</taxon>
        <taxon>Fungi</taxon>
        <taxon>Dikarya</taxon>
        <taxon>Ascomycota</taxon>
        <taxon>Pezizomycotina</taxon>
        <taxon>Sordariomycetes</taxon>
        <taxon>Hypocreomycetidae</taxon>
        <taxon>Hypocreales</taxon>
        <taxon>Nectriaceae</taxon>
        <taxon>Fusarium</taxon>
        <taxon>Fusarium oxysporum species complex</taxon>
    </lineage>
</organism>
<dbReference type="OrthoDB" id="3473305at2759"/>
<proteinExistence type="predicted"/>
<dbReference type="Proteomes" id="UP000030676">
    <property type="component" value="Unassembled WGS sequence"/>
</dbReference>
<reference evidence="1" key="1">
    <citation type="submission" date="2011-11" db="EMBL/GenBank/DDBJ databases">
        <title>The Genome Sequence of Fusarium oxysporum PHW808.</title>
        <authorList>
            <consortium name="The Broad Institute Genome Sequencing Platform"/>
            <person name="Ma L.-J."/>
            <person name="Gale L.R."/>
            <person name="Schwartz D.C."/>
            <person name="Zhou S."/>
            <person name="Corby-Kistler H."/>
            <person name="Young S.K."/>
            <person name="Zeng Q."/>
            <person name="Gargeya S."/>
            <person name="Fitzgerald M."/>
            <person name="Haas B."/>
            <person name="Abouelleil A."/>
            <person name="Alvarado L."/>
            <person name="Arachchi H.M."/>
            <person name="Berlin A."/>
            <person name="Brown A."/>
            <person name="Chapman S.B."/>
            <person name="Chen Z."/>
            <person name="Dunbar C."/>
            <person name="Freedman E."/>
            <person name="Gearin G."/>
            <person name="Goldberg J."/>
            <person name="Griggs A."/>
            <person name="Gujja S."/>
            <person name="Heiman D."/>
            <person name="Howarth C."/>
            <person name="Larson L."/>
            <person name="Lui A."/>
            <person name="MacDonald P.J.P."/>
            <person name="Montmayeur A."/>
            <person name="Murphy C."/>
            <person name="Neiman D."/>
            <person name="Pearson M."/>
            <person name="Priest M."/>
            <person name="Roberts A."/>
            <person name="Saif S."/>
            <person name="Shea T."/>
            <person name="Shenoy N."/>
            <person name="Sisk P."/>
            <person name="Stolte C."/>
            <person name="Sykes S."/>
            <person name="Wortman J."/>
            <person name="Nusbaum C."/>
            <person name="Birren B."/>
        </authorList>
    </citation>
    <scope>NUCLEOTIDE SEQUENCE [LARGE SCALE GENOMIC DNA]</scope>
    <source>
        <strain evidence="1">54008</strain>
    </source>
</reference>
<evidence type="ECO:0000313" key="1">
    <source>
        <dbReference type="EMBL" id="EXL71060.1"/>
    </source>
</evidence>
<name>X0HH65_FUSOX</name>
<dbReference type="HOGENOM" id="CLU_148153_0_0_1"/>
<accession>X0HH65</accession>
<dbReference type="AlphaFoldDB" id="X0HH65"/>
<sequence length="169" mass="19180">MPFPCKCPREPRDKWIHVGIPVVERTWDNTCHQGLLNRRGFQAAYNGVAIPELLESLKQENHSGSETREILPCSCFRESPVKQQRHPLHQPPVRDHEYHRHEDNHFYPPLLRFQFGLPPVASNSLVAQRDVGFGNPNGFGRFGPRRIAGGLSLGSFMIKSPALLTDRPA</sequence>
<dbReference type="EMBL" id="KK033231">
    <property type="protein sequence ID" value="EXL71060.1"/>
    <property type="molecule type" value="Genomic_DNA"/>
</dbReference>
<reference evidence="1" key="2">
    <citation type="submission" date="2014-03" db="EMBL/GenBank/DDBJ databases">
        <title>The Genome Annotation of Fusarium oxysporum PHW808.</title>
        <authorList>
            <consortium name="The Broad Institute Genomics Platform"/>
            <person name="Ma L.-J."/>
            <person name="Corby-Kistler H."/>
            <person name="Broz K."/>
            <person name="Gale L.R."/>
            <person name="Jonkers W."/>
            <person name="O'Donnell K."/>
            <person name="Ploetz R."/>
            <person name="Steinberg C."/>
            <person name="Schwartz D.C."/>
            <person name="VanEtten H."/>
            <person name="Zhou S."/>
            <person name="Young S.K."/>
            <person name="Zeng Q."/>
            <person name="Gargeya S."/>
            <person name="Fitzgerald M."/>
            <person name="Abouelleil A."/>
            <person name="Alvarado L."/>
            <person name="Chapman S.B."/>
            <person name="Gainer-Dewar J."/>
            <person name="Goldberg J."/>
            <person name="Griggs A."/>
            <person name="Gujja S."/>
            <person name="Hansen M."/>
            <person name="Howarth C."/>
            <person name="Imamovic A."/>
            <person name="Ireland A."/>
            <person name="Larimer J."/>
            <person name="McCowan C."/>
            <person name="Murphy C."/>
            <person name="Pearson M."/>
            <person name="Poon T.W."/>
            <person name="Priest M."/>
            <person name="Roberts A."/>
            <person name="Saif S."/>
            <person name="Shea T."/>
            <person name="Sykes S."/>
            <person name="Wortman J."/>
            <person name="Nusbaum C."/>
            <person name="Birren B."/>
        </authorList>
    </citation>
    <scope>NUCLEOTIDE SEQUENCE</scope>
    <source>
        <strain evidence="1">54008</strain>
    </source>
</reference>